<keyword evidence="2" id="KW-0808">Transferase</keyword>
<dbReference type="Gene3D" id="3.30.1310.20">
    <property type="entry name" value="PRTase-like"/>
    <property type="match status" value="1"/>
</dbReference>
<sequence length="214" mass="22909">MPFQDRGDAGRQLAAVLAAQAPDDPMVLALPRGGVAVALEIALALKAPLDLLLVRKIGVPWQPELAAGALVDADPPAVVMNEDVVAATGMSQDDIDAAVERETQEIKRRRTLYRQDRLPPDLKNRSAIVVDDGLATGATARAALRALRGKGLQRLIVAVPVAPAETLQRLRAEADEVICLATPSPFNAIGLYYRDFHQLSDQEVNDALARARSA</sequence>
<dbReference type="GO" id="GO:0016757">
    <property type="term" value="F:glycosyltransferase activity"/>
    <property type="evidence" value="ECO:0007669"/>
    <property type="project" value="UniProtKB-KW"/>
</dbReference>
<reference evidence="2 3" key="1">
    <citation type="submission" date="2023-03" db="EMBL/GenBank/DDBJ databases">
        <title>Fodinicurvata sp. CAU 1616 isolated from sea sendiment.</title>
        <authorList>
            <person name="Kim W."/>
        </authorList>
    </citation>
    <scope>NUCLEOTIDE SEQUENCE [LARGE SCALE GENOMIC DNA]</scope>
    <source>
        <strain evidence="2 3">CAU 1616</strain>
    </source>
</reference>
<dbReference type="Pfam" id="PF00156">
    <property type="entry name" value="Pribosyltran"/>
    <property type="match status" value="1"/>
</dbReference>
<evidence type="ECO:0000313" key="3">
    <source>
        <dbReference type="Proteomes" id="UP001215503"/>
    </source>
</evidence>
<dbReference type="SUPFAM" id="SSF53271">
    <property type="entry name" value="PRTase-like"/>
    <property type="match status" value="1"/>
</dbReference>
<gene>
    <name evidence="2" type="ORF">P2G67_09485</name>
</gene>
<comment type="caution">
    <text evidence="2">The sequence shown here is derived from an EMBL/GenBank/DDBJ whole genome shotgun (WGS) entry which is preliminary data.</text>
</comment>
<evidence type="ECO:0000259" key="1">
    <source>
        <dbReference type="Pfam" id="PF00156"/>
    </source>
</evidence>
<dbReference type="Proteomes" id="UP001215503">
    <property type="component" value="Unassembled WGS sequence"/>
</dbReference>
<keyword evidence="3" id="KW-1185">Reference proteome</keyword>
<accession>A0ABT5YN16</accession>
<dbReference type="CDD" id="cd06223">
    <property type="entry name" value="PRTases_typeI"/>
    <property type="match status" value="1"/>
</dbReference>
<protein>
    <submittedName>
        <fullName evidence="2">Phosphoribosyltransferase family protein</fullName>
    </submittedName>
</protein>
<dbReference type="EMBL" id="JARHUD010000005">
    <property type="protein sequence ID" value="MDF2096206.1"/>
    <property type="molecule type" value="Genomic_DNA"/>
</dbReference>
<proteinExistence type="predicted"/>
<keyword evidence="2" id="KW-0328">Glycosyltransferase</keyword>
<dbReference type="InterPro" id="IPR029057">
    <property type="entry name" value="PRTase-like"/>
</dbReference>
<dbReference type="InterPro" id="IPR000836">
    <property type="entry name" value="PRTase_dom"/>
</dbReference>
<organism evidence="2 3">
    <name type="scientific">Aquibaculum arenosum</name>
    <dbReference type="NCBI Taxonomy" id="3032591"/>
    <lineage>
        <taxon>Bacteria</taxon>
        <taxon>Pseudomonadati</taxon>
        <taxon>Pseudomonadota</taxon>
        <taxon>Alphaproteobacteria</taxon>
        <taxon>Rhodospirillales</taxon>
        <taxon>Rhodovibrionaceae</taxon>
        <taxon>Aquibaculum</taxon>
    </lineage>
</organism>
<name>A0ABT5YN16_9PROT</name>
<feature type="domain" description="Phosphoribosyltransferase" evidence="1">
    <location>
        <begin position="15"/>
        <end position="186"/>
    </location>
</feature>
<evidence type="ECO:0000313" key="2">
    <source>
        <dbReference type="EMBL" id="MDF2096206.1"/>
    </source>
</evidence>
<dbReference type="Gene3D" id="3.40.50.2020">
    <property type="match status" value="1"/>
</dbReference>